<accession>A0A9K3J8Q4</accession>
<dbReference type="EMBL" id="MNCJ02000319">
    <property type="protein sequence ID" value="KAF5810896.1"/>
    <property type="molecule type" value="Genomic_DNA"/>
</dbReference>
<reference evidence="1" key="1">
    <citation type="journal article" date="2017" name="Nature">
        <title>The sunflower genome provides insights into oil metabolism, flowering and Asterid evolution.</title>
        <authorList>
            <person name="Badouin H."/>
            <person name="Gouzy J."/>
            <person name="Grassa C.J."/>
            <person name="Murat F."/>
            <person name="Staton S.E."/>
            <person name="Cottret L."/>
            <person name="Lelandais-Briere C."/>
            <person name="Owens G.L."/>
            <person name="Carrere S."/>
            <person name="Mayjonade B."/>
            <person name="Legrand L."/>
            <person name="Gill N."/>
            <person name="Kane N.C."/>
            <person name="Bowers J.E."/>
            <person name="Hubner S."/>
            <person name="Bellec A."/>
            <person name="Berard A."/>
            <person name="Berges H."/>
            <person name="Blanchet N."/>
            <person name="Boniface M.C."/>
            <person name="Brunel D."/>
            <person name="Catrice O."/>
            <person name="Chaidir N."/>
            <person name="Claudel C."/>
            <person name="Donnadieu C."/>
            <person name="Faraut T."/>
            <person name="Fievet G."/>
            <person name="Helmstetter N."/>
            <person name="King M."/>
            <person name="Knapp S.J."/>
            <person name="Lai Z."/>
            <person name="Le Paslier M.C."/>
            <person name="Lippi Y."/>
            <person name="Lorenzon L."/>
            <person name="Mandel J.R."/>
            <person name="Marage G."/>
            <person name="Marchand G."/>
            <person name="Marquand E."/>
            <person name="Bret-Mestries E."/>
            <person name="Morien E."/>
            <person name="Nambeesan S."/>
            <person name="Nguyen T."/>
            <person name="Pegot-Espagnet P."/>
            <person name="Pouilly N."/>
            <person name="Raftis F."/>
            <person name="Sallet E."/>
            <person name="Schiex T."/>
            <person name="Thomas J."/>
            <person name="Vandecasteele C."/>
            <person name="Vares D."/>
            <person name="Vear F."/>
            <person name="Vautrin S."/>
            <person name="Crespi M."/>
            <person name="Mangin B."/>
            <person name="Burke J.M."/>
            <person name="Salse J."/>
            <person name="Munos S."/>
            <person name="Vincourt P."/>
            <person name="Rieseberg L.H."/>
            <person name="Langlade N.B."/>
        </authorList>
    </citation>
    <scope>NUCLEOTIDE SEQUENCE</scope>
    <source>
        <tissue evidence="1">Leaves</tissue>
    </source>
</reference>
<name>A0A9K3J8Q4_HELAN</name>
<dbReference type="AlphaFoldDB" id="A0A9K3J8Q4"/>
<sequence length="59" mass="6940">MVYDDDRIVNEAKYVALNFTIKLLSRLMNIHYDILVAQIRRDMHTDDHRLFLSSTSTGL</sequence>
<protein>
    <submittedName>
        <fullName evidence="1">Uncharacterized protein</fullName>
    </submittedName>
</protein>
<proteinExistence type="predicted"/>
<reference evidence="1" key="2">
    <citation type="submission" date="2020-06" db="EMBL/GenBank/DDBJ databases">
        <title>Helianthus annuus Genome sequencing and assembly Release 2.</title>
        <authorList>
            <person name="Gouzy J."/>
            <person name="Langlade N."/>
            <person name="Munos S."/>
        </authorList>
    </citation>
    <scope>NUCLEOTIDE SEQUENCE</scope>
    <source>
        <tissue evidence="1">Leaves</tissue>
    </source>
</reference>
<comment type="caution">
    <text evidence="1">The sequence shown here is derived from an EMBL/GenBank/DDBJ whole genome shotgun (WGS) entry which is preliminary data.</text>
</comment>
<evidence type="ECO:0000313" key="2">
    <source>
        <dbReference type="Proteomes" id="UP000215914"/>
    </source>
</evidence>
<dbReference type="Gramene" id="mRNA:HanXRQr2_Chr04g0175071">
    <property type="protein sequence ID" value="CDS:HanXRQr2_Chr04g0175071.1"/>
    <property type="gene ID" value="HanXRQr2_Chr04g0175071"/>
</dbReference>
<organism evidence="1 2">
    <name type="scientific">Helianthus annuus</name>
    <name type="common">Common sunflower</name>
    <dbReference type="NCBI Taxonomy" id="4232"/>
    <lineage>
        <taxon>Eukaryota</taxon>
        <taxon>Viridiplantae</taxon>
        <taxon>Streptophyta</taxon>
        <taxon>Embryophyta</taxon>
        <taxon>Tracheophyta</taxon>
        <taxon>Spermatophyta</taxon>
        <taxon>Magnoliopsida</taxon>
        <taxon>eudicotyledons</taxon>
        <taxon>Gunneridae</taxon>
        <taxon>Pentapetalae</taxon>
        <taxon>asterids</taxon>
        <taxon>campanulids</taxon>
        <taxon>Asterales</taxon>
        <taxon>Asteraceae</taxon>
        <taxon>Asteroideae</taxon>
        <taxon>Heliantheae alliance</taxon>
        <taxon>Heliantheae</taxon>
        <taxon>Helianthus</taxon>
    </lineage>
</organism>
<gene>
    <name evidence="1" type="ORF">HanXRQr2_Chr04g0175071</name>
</gene>
<keyword evidence="2" id="KW-1185">Reference proteome</keyword>
<dbReference type="Proteomes" id="UP000215914">
    <property type="component" value="Unassembled WGS sequence"/>
</dbReference>
<evidence type="ECO:0000313" key="1">
    <source>
        <dbReference type="EMBL" id="KAF5810896.1"/>
    </source>
</evidence>